<protein>
    <recommendedName>
        <fullName evidence="3">Glycosyltransferase</fullName>
    </recommendedName>
</protein>
<evidence type="ECO:0000313" key="1">
    <source>
        <dbReference type="EMBL" id="KAB0611555.1"/>
    </source>
</evidence>
<sequence>MLSFIVPVFYKDYNSFIYDRAVELINKFSNHPKIEIVIADASKNPNLIANAGNIKIIYTYSGDR</sequence>
<organism evidence="1 2">
    <name type="scientific">Campylobacter hyointestinalis subsp. lawsonii</name>
    <dbReference type="NCBI Taxonomy" id="91353"/>
    <lineage>
        <taxon>Bacteria</taxon>
        <taxon>Pseudomonadati</taxon>
        <taxon>Campylobacterota</taxon>
        <taxon>Epsilonproteobacteria</taxon>
        <taxon>Campylobacterales</taxon>
        <taxon>Campylobacteraceae</taxon>
        <taxon>Campylobacter</taxon>
    </lineage>
</organism>
<dbReference type="EMBL" id="VZON01000008">
    <property type="protein sequence ID" value="KAB0611555.1"/>
    <property type="molecule type" value="Genomic_DNA"/>
</dbReference>
<proteinExistence type="predicted"/>
<gene>
    <name evidence="1" type="ORF">F7P66_08005</name>
</gene>
<dbReference type="GeneID" id="56510264"/>
<dbReference type="RefSeq" id="WP_111949883.1">
    <property type="nucleotide sequence ID" value="NZ_CP053828.1"/>
</dbReference>
<evidence type="ECO:0000313" key="2">
    <source>
        <dbReference type="Proteomes" id="UP000423641"/>
    </source>
</evidence>
<reference evidence="1 2" key="1">
    <citation type="submission" date="2019-09" db="EMBL/GenBank/DDBJ databases">
        <title>Draft genome sequences of 48 bacterial type strains from the CCUG.</title>
        <authorList>
            <person name="Tunovic T."/>
            <person name="Pineiro-Iglesias B."/>
            <person name="Unosson C."/>
            <person name="Inganas E."/>
            <person name="Ohlen M."/>
            <person name="Cardew S."/>
            <person name="Jensie-Markopoulos S."/>
            <person name="Salva-Serra F."/>
            <person name="Jaen-Luchoro D."/>
            <person name="Karlsson R."/>
            <person name="Svensson-Stadler L."/>
            <person name="Chun J."/>
            <person name="Moore E."/>
        </authorList>
    </citation>
    <scope>NUCLEOTIDE SEQUENCE [LARGE SCALE GENOMIC DNA]</scope>
    <source>
        <strain evidence="1 2">CCUG 34538</strain>
    </source>
</reference>
<dbReference type="AlphaFoldDB" id="A0AAV6EGQ1"/>
<name>A0AAV6EGQ1_CAMHY</name>
<evidence type="ECO:0008006" key="3">
    <source>
        <dbReference type="Google" id="ProtNLM"/>
    </source>
</evidence>
<accession>A0AAV6EGQ1</accession>
<dbReference type="Proteomes" id="UP000423641">
    <property type="component" value="Unassembled WGS sequence"/>
</dbReference>
<comment type="caution">
    <text evidence="1">The sequence shown here is derived from an EMBL/GenBank/DDBJ whole genome shotgun (WGS) entry which is preliminary data.</text>
</comment>